<reference evidence="1 2" key="1">
    <citation type="submission" date="2023-04" db="EMBL/GenBank/DDBJ databases">
        <title>Genome of Basidiobolus ranarum AG-B5.</title>
        <authorList>
            <person name="Stajich J.E."/>
            <person name="Carter-House D."/>
            <person name="Gryganskyi A."/>
        </authorList>
    </citation>
    <scope>NUCLEOTIDE SEQUENCE [LARGE SCALE GENOMIC DNA]</scope>
    <source>
        <strain evidence="1 2">AG-B5</strain>
    </source>
</reference>
<comment type="caution">
    <text evidence="1">The sequence shown here is derived from an EMBL/GenBank/DDBJ whole genome shotgun (WGS) entry which is preliminary data.</text>
</comment>
<keyword evidence="2" id="KW-1185">Reference proteome</keyword>
<accession>A0ABR2VKG1</accession>
<organism evidence="1 2">
    <name type="scientific">Basidiobolus ranarum</name>
    <dbReference type="NCBI Taxonomy" id="34480"/>
    <lineage>
        <taxon>Eukaryota</taxon>
        <taxon>Fungi</taxon>
        <taxon>Fungi incertae sedis</taxon>
        <taxon>Zoopagomycota</taxon>
        <taxon>Entomophthoromycotina</taxon>
        <taxon>Basidiobolomycetes</taxon>
        <taxon>Basidiobolales</taxon>
        <taxon>Basidiobolaceae</taxon>
        <taxon>Basidiobolus</taxon>
    </lineage>
</organism>
<sequence length="203" mass="23643">MGTEFRYSTKPDPLKYPNRRMAFDQNEANNQSKQISQLLLECSERAIDNDLKRRTMILKEEVSKGQLNNSLALRKLAMLANENPSREVNLVNHVQEFYSKNPTLYDVFKDNKLNEFFLHKDEMYMFNNGRDIEDYVSYCLERGIDPVSLANIKIDRKGINQYETEELISAISNVRKTIRSTDLGSDLGAINDYIEQLEHSEFT</sequence>
<dbReference type="EMBL" id="JASJQH010010581">
    <property type="protein sequence ID" value="KAK9670837.1"/>
    <property type="molecule type" value="Genomic_DNA"/>
</dbReference>
<evidence type="ECO:0000313" key="2">
    <source>
        <dbReference type="Proteomes" id="UP001479436"/>
    </source>
</evidence>
<evidence type="ECO:0000313" key="1">
    <source>
        <dbReference type="EMBL" id="KAK9670837.1"/>
    </source>
</evidence>
<evidence type="ECO:0008006" key="3">
    <source>
        <dbReference type="Google" id="ProtNLM"/>
    </source>
</evidence>
<protein>
    <recommendedName>
        <fullName evidence="3">DNA primase</fullName>
    </recommendedName>
</protein>
<dbReference type="Proteomes" id="UP001479436">
    <property type="component" value="Unassembled WGS sequence"/>
</dbReference>
<gene>
    <name evidence="1" type="ORF">K7432_017383</name>
</gene>
<proteinExistence type="predicted"/>
<feature type="non-terminal residue" evidence="1">
    <location>
        <position position="203"/>
    </location>
</feature>
<name>A0ABR2VKG1_9FUNG</name>